<accession>T0GT81</accession>
<protein>
    <submittedName>
        <fullName evidence="1">Uncharacterized protein</fullName>
    </submittedName>
</protein>
<comment type="caution">
    <text evidence="1">The sequence shown here is derived from an EMBL/GenBank/DDBJ whole genome shotgun (WGS) entry which is preliminary data.</text>
</comment>
<organism evidence="1 2">
    <name type="scientific">Leptospira noguchii serovar Panama str. CZ214</name>
    <dbReference type="NCBI Taxonomy" id="1001595"/>
    <lineage>
        <taxon>Bacteria</taxon>
        <taxon>Pseudomonadati</taxon>
        <taxon>Spirochaetota</taxon>
        <taxon>Spirochaetia</taxon>
        <taxon>Leptospirales</taxon>
        <taxon>Leptospiraceae</taxon>
        <taxon>Leptospira</taxon>
    </lineage>
</organism>
<dbReference type="Proteomes" id="UP000015442">
    <property type="component" value="Unassembled WGS sequence"/>
</dbReference>
<dbReference type="EMBL" id="AKWY02000026">
    <property type="protein sequence ID" value="EQA70586.1"/>
    <property type="molecule type" value="Genomic_DNA"/>
</dbReference>
<gene>
    <name evidence="1" type="ORF">LEP1GSC059_4686</name>
</gene>
<proteinExistence type="predicted"/>
<evidence type="ECO:0000313" key="1">
    <source>
        <dbReference type="EMBL" id="EQA70586.1"/>
    </source>
</evidence>
<name>T0GT81_9LEPT</name>
<evidence type="ECO:0000313" key="2">
    <source>
        <dbReference type="Proteomes" id="UP000015442"/>
    </source>
</evidence>
<sequence length="38" mass="4371">MLLSTITLPTVEEDFRINAYFSSVPTRMSLLLAKSMFF</sequence>
<reference evidence="1 2" key="1">
    <citation type="submission" date="2013-05" db="EMBL/GenBank/DDBJ databases">
        <authorList>
            <person name="Harkins D.M."/>
            <person name="Durkin A.S."/>
            <person name="Brinkac L.M."/>
            <person name="Haft D.H."/>
            <person name="Selengut J.D."/>
            <person name="Sanka R."/>
            <person name="DePew J."/>
            <person name="Purushe J."/>
            <person name="Hartskeerl R.A."/>
            <person name="Ahmed A."/>
            <person name="van der Linden H."/>
            <person name="Goris M.G.A."/>
            <person name="Vinetz J.M."/>
            <person name="Sutton G.G."/>
            <person name="Nierman W.C."/>
            <person name="Fouts D.E."/>
        </authorList>
    </citation>
    <scope>NUCLEOTIDE SEQUENCE [LARGE SCALE GENOMIC DNA]</scope>
    <source>
        <strain evidence="1 2">CZ214</strain>
    </source>
</reference>
<dbReference type="AlphaFoldDB" id="T0GT81"/>